<dbReference type="Proteomes" id="UP000219285">
    <property type="component" value="Chromosome"/>
</dbReference>
<reference evidence="2 3" key="2">
    <citation type="submission" date="2020-04" db="EMBL/GenBank/DDBJ databases">
        <title>Complete genome sequence of Alteromonas pelagimontana 5.12T.</title>
        <authorList>
            <person name="Sinha R.K."/>
            <person name="Krishnan K.P."/>
            <person name="Kurian J.P."/>
        </authorList>
    </citation>
    <scope>NUCLEOTIDE SEQUENCE [LARGE SCALE GENOMIC DNA]</scope>
    <source>
        <strain evidence="2 3">5.12</strain>
    </source>
</reference>
<dbReference type="KEGG" id="apel:CA267_009815"/>
<dbReference type="EMBL" id="CP052766">
    <property type="protein sequence ID" value="QJR81052.1"/>
    <property type="molecule type" value="Genomic_DNA"/>
</dbReference>
<evidence type="ECO:0000313" key="2">
    <source>
        <dbReference type="EMBL" id="QJR81052.1"/>
    </source>
</evidence>
<organism evidence="2 3">
    <name type="scientific">Alteromonas pelagimontana</name>
    <dbReference type="NCBI Taxonomy" id="1858656"/>
    <lineage>
        <taxon>Bacteria</taxon>
        <taxon>Pseudomonadati</taxon>
        <taxon>Pseudomonadota</taxon>
        <taxon>Gammaproteobacteria</taxon>
        <taxon>Alteromonadales</taxon>
        <taxon>Alteromonadaceae</taxon>
        <taxon>Alteromonas/Salinimonas group</taxon>
        <taxon>Alteromonas</taxon>
    </lineage>
</organism>
<gene>
    <name evidence="2" type="ORF">CA267_009815</name>
</gene>
<keyword evidence="3" id="KW-1185">Reference proteome</keyword>
<evidence type="ECO:0000256" key="1">
    <source>
        <dbReference type="SAM" id="Coils"/>
    </source>
</evidence>
<dbReference type="Gene3D" id="3.30.930.30">
    <property type="match status" value="1"/>
</dbReference>
<dbReference type="AlphaFoldDB" id="A0A6M4MD61"/>
<proteinExistence type="predicted"/>
<dbReference type="RefSeq" id="WP_075607653.1">
    <property type="nucleotide sequence ID" value="NZ_CP052766.1"/>
</dbReference>
<reference evidence="3" key="1">
    <citation type="submission" date="2014-12" db="EMBL/GenBank/DDBJ databases">
        <title>Complete genome sequence of a multi-drug resistant Klebsiella pneumoniae.</title>
        <authorList>
            <person name="Hua X."/>
            <person name="Chen Q."/>
            <person name="Li X."/>
            <person name="Feng Y."/>
            <person name="Ruan Z."/>
            <person name="Yu Y."/>
        </authorList>
    </citation>
    <scope>NUCLEOTIDE SEQUENCE [LARGE SCALE GENOMIC DNA]</scope>
    <source>
        <strain evidence="3">5.12</strain>
    </source>
</reference>
<keyword evidence="1" id="KW-0175">Coiled coil</keyword>
<name>A0A6M4MD61_9ALTE</name>
<accession>A0A6M4MD61</accession>
<feature type="coiled-coil region" evidence="1">
    <location>
        <begin position="273"/>
        <end position="307"/>
    </location>
</feature>
<protein>
    <submittedName>
        <fullName evidence="2">Uncharacterized protein</fullName>
    </submittedName>
</protein>
<dbReference type="OrthoDB" id="6385396at2"/>
<sequence length="353" mass="41030">MSNSTRPSVSVHCRYFKKPNADAVLDHSHSKRNGFTSSQNVYSEFSKFNKGFYFHGASSCTEALEVMMLRHKQVTGKKIRCDSNVLFEHVVSLSESQYSKLERKYTAKRVLEAFIEKLKMYALAIKKAFHFEPLGFDIHLDEGRFENEMPSIGDCASSDKKNTQSEIETKKGSFIRNIHAHVQFLNFSFSTKKMYAPLRHLYKKGKDGNGKTNRLNPNFEKIQDIAFSIFKNWGFKRGQTRNIYNRKHLEKEAFVKRKLTQAIRQTNHIQTQNEELSVGIDEKQSEIERLEKTILNLKNRAQWVKSQVIELKILKREVSQAIITESEIALKDIVNKVSRTEDNLGQSLQRRRK</sequence>
<evidence type="ECO:0000313" key="3">
    <source>
        <dbReference type="Proteomes" id="UP000219285"/>
    </source>
</evidence>